<reference evidence="1 2" key="1">
    <citation type="submission" date="2020-05" db="EMBL/GenBank/DDBJ databases">
        <title>Paenibacillus glebae, sp. nov., Paenibacillus humi sp. nov., Paenibacillus pedi sp. nov., Paenibacillus terrestris sp. nov. and Paenibacillus terricola sp. nov., isolated from a forest top soil sample.</title>
        <authorList>
            <person name="Qi S."/>
            <person name="Carlier A."/>
            <person name="Cnockaert M."/>
            <person name="Vandamme P."/>
        </authorList>
    </citation>
    <scope>NUCLEOTIDE SEQUENCE [LARGE SCALE GENOMIC DNA]</scope>
    <source>
        <strain evidence="1 2">LMG 29502</strain>
    </source>
</reference>
<organism evidence="1 2">
    <name type="scientific">Paenibacillus tritici</name>
    <dbReference type="NCBI Taxonomy" id="1873425"/>
    <lineage>
        <taxon>Bacteria</taxon>
        <taxon>Bacillati</taxon>
        <taxon>Bacillota</taxon>
        <taxon>Bacilli</taxon>
        <taxon>Bacillales</taxon>
        <taxon>Paenibacillaceae</taxon>
        <taxon>Paenibacillus</taxon>
    </lineage>
</organism>
<evidence type="ECO:0008006" key="3">
    <source>
        <dbReference type="Google" id="ProtNLM"/>
    </source>
</evidence>
<dbReference type="Proteomes" id="UP000711047">
    <property type="component" value="Unassembled WGS sequence"/>
</dbReference>
<dbReference type="RefSeq" id="WP_173127910.1">
    <property type="nucleotide sequence ID" value="NZ_JABMKX010000002.1"/>
</dbReference>
<dbReference type="Gene3D" id="1.25.40.10">
    <property type="entry name" value="Tetratricopeptide repeat domain"/>
    <property type="match status" value="1"/>
</dbReference>
<gene>
    <name evidence="1" type="ORF">HQN87_03530</name>
</gene>
<evidence type="ECO:0000313" key="2">
    <source>
        <dbReference type="Proteomes" id="UP000711047"/>
    </source>
</evidence>
<protein>
    <recommendedName>
        <fullName evidence="3">Tetratricopeptide repeat protein</fullName>
    </recommendedName>
</protein>
<name>A0ABX2DIE8_9BACL</name>
<keyword evidence="2" id="KW-1185">Reference proteome</keyword>
<evidence type="ECO:0000313" key="1">
    <source>
        <dbReference type="EMBL" id="NQX44394.1"/>
    </source>
</evidence>
<accession>A0ABX2DIE8</accession>
<dbReference type="EMBL" id="JABMKX010000002">
    <property type="protein sequence ID" value="NQX44394.1"/>
    <property type="molecule type" value="Genomic_DNA"/>
</dbReference>
<sequence>MMSKVYQIDNHDEAYQIWMDNGIHNAVLFHIDAHKDFITEKCEYITIGNFLNYAWDKGLINTIVWIIPTPSFLCANILAQLIEEMEVNFTLVDQSKRMLKFVMNSHRVNEVIITTMPNISFVEESLSSDIPVLVDIDIDYFVNPYVHRTYSNDYPNSFWTKSESVYQAIQSLVSKCDLITIAKSIYGGYTPLLFSFISDQLYAMLVNQTDYIQEYVYLEKAIELLNMHNYIEASKLFEKVIHYPNCYLSAITGLLYSNLFSGRTDKVRKYYSDLLTGYPQYEPYFFPVHPMLKSDHFVQAEQLIDSWLHISPESNQANLYKVKVFSCSSCYFKMGYQLYLDKIDDEETKSEKSYVMADYYLKLHLYNESIECCEKVLAYLKNNDSPLWVGQISSYESRKNHGNILAFLFEKMAIAYYKSGDFKCAQKYALMCKKIGYKNQNPQAIINTVLEKRTS</sequence>
<comment type="caution">
    <text evidence="1">The sequence shown here is derived from an EMBL/GenBank/DDBJ whole genome shotgun (WGS) entry which is preliminary data.</text>
</comment>
<dbReference type="SUPFAM" id="SSF48452">
    <property type="entry name" value="TPR-like"/>
    <property type="match status" value="1"/>
</dbReference>
<proteinExistence type="predicted"/>
<dbReference type="InterPro" id="IPR011990">
    <property type="entry name" value="TPR-like_helical_dom_sf"/>
</dbReference>